<feature type="compositionally biased region" description="Low complexity" evidence="1">
    <location>
        <begin position="318"/>
        <end position="330"/>
    </location>
</feature>
<dbReference type="InterPro" id="IPR026671">
    <property type="entry name" value="PPP1R18/Tprn"/>
</dbReference>
<proteinExistence type="predicted"/>
<gene>
    <name evidence="3" type="ORF">KC01_LOCUS13965</name>
</gene>
<feature type="region of interest" description="Disordered" evidence="1">
    <location>
        <begin position="191"/>
        <end position="232"/>
    </location>
</feature>
<dbReference type="EMBL" id="OZ035838">
    <property type="protein sequence ID" value="CAL1583502.1"/>
    <property type="molecule type" value="Genomic_DNA"/>
</dbReference>
<name>A0AAV2K0Z9_KNICA</name>
<sequence>MEPEEQSHIGQSVVEVEKDAALLTSVPANDIAQEVSVAKGSPQLPDSLSAFGEGEEVDTAGGNITESPSPESDKEGENVQDEVSLDELLEDDKQFYEEDLKELTEDLESEESLSPSPPESNSLEEMSRIYNLETVGSRSGLCIRDRAGDSVHLIKVKTLNTQQQAEGIQSLQRRIEGFKLKEQEAQKSQISVLQNVRQSPKRNTSKQETTAEKQDKIFSPQTSPRRVNSPDQSIEINSSILRGQSPENSLKILDLAPTPVSSPCSPSPSPSPSSSPAQSPTPTALFTIKSASGGQVKRGATITITPKKPQAPRPSPTTSPTLTTTTTVTEPTKKKYPTVEEIVVIGGYLNLDKSCLVKNRGTAKKVKVCFSEERLEQLCEYPAESSVWPPSPFPLDLDWDPDLDLRMDSLPKTTRSVGTAMTRGLRAGPCHPLLKKHSV</sequence>
<protein>
    <recommendedName>
        <fullName evidence="2">Phostensin/Taperin PP1-binding domain-containing protein</fullName>
    </recommendedName>
</protein>
<feature type="region of interest" description="Disordered" evidence="1">
    <location>
        <begin position="255"/>
        <end position="332"/>
    </location>
</feature>
<organism evidence="3 4">
    <name type="scientific">Knipowitschia caucasica</name>
    <name type="common">Caucasian dwarf goby</name>
    <name type="synonym">Pomatoschistus caucasicus</name>
    <dbReference type="NCBI Taxonomy" id="637954"/>
    <lineage>
        <taxon>Eukaryota</taxon>
        <taxon>Metazoa</taxon>
        <taxon>Chordata</taxon>
        <taxon>Craniata</taxon>
        <taxon>Vertebrata</taxon>
        <taxon>Euteleostomi</taxon>
        <taxon>Actinopterygii</taxon>
        <taxon>Neopterygii</taxon>
        <taxon>Teleostei</taxon>
        <taxon>Neoteleostei</taxon>
        <taxon>Acanthomorphata</taxon>
        <taxon>Gobiaria</taxon>
        <taxon>Gobiiformes</taxon>
        <taxon>Gobioidei</taxon>
        <taxon>Gobiidae</taxon>
        <taxon>Gobiinae</taxon>
        <taxon>Knipowitschia</taxon>
    </lineage>
</organism>
<dbReference type="AlphaFoldDB" id="A0AAV2K0Z9"/>
<feature type="region of interest" description="Disordered" evidence="1">
    <location>
        <begin position="37"/>
        <end position="126"/>
    </location>
</feature>
<reference evidence="3 4" key="1">
    <citation type="submission" date="2024-04" db="EMBL/GenBank/DDBJ databases">
        <authorList>
            <person name="Waldvogel A.-M."/>
            <person name="Schoenle A."/>
        </authorList>
    </citation>
    <scope>NUCLEOTIDE SEQUENCE [LARGE SCALE GENOMIC DNA]</scope>
</reference>
<feature type="compositionally biased region" description="Basic and acidic residues" evidence="1">
    <location>
        <begin position="91"/>
        <end position="104"/>
    </location>
</feature>
<feature type="compositionally biased region" description="Low complexity" evidence="1">
    <location>
        <begin position="274"/>
        <end position="284"/>
    </location>
</feature>
<dbReference type="InterPro" id="IPR025907">
    <property type="entry name" value="Phostensin/Taperin_PP1-bd_dom"/>
</dbReference>
<dbReference type="GO" id="GO:0019902">
    <property type="term" value="F:phosphatase binding"/>
    <property type="evidence" value="ECO:0007669"/>
    <property type="project" value="InterPro"/>
</dbReference>
<feature type="compositionally biased region" description="Polar residues" evidence="1">
    <location>
        <begin position="219"/>
        <end position="232"/>
    </location>
</feature>
<evidence type="ECO:0000313" key="4">
    <source>
        <dbReference type="Proteomes" id="UP001497482"/>
    </source>
</evidence>
<dbReference type="PANTHER" id="PTHR21685">
    <property type="entry name" value="TON-B BOX DOMAIN"/>
    <property type="match status" value="1"/>
</dbReference>
<evidence type="ECO:0000313" key="3">
    <source>
        <dbReference type="EMBL" id="CAL1583502.1"/>
    </source>
</evidence>
<evidence type="ECO:0000259" key="2">
    <source>
        <dbReference type="Pfam" id="PF13914"/>
    </source>
</evidence>
<dbReference type="Pfam" id="PF13914">
    <property type="entry name" value="Phostensin"/>
    <property type="match status" value="1"/>
</dbReference>
<dbReference type="Proteomes" id="UP001497482">
    <property type="component" value="Chromosome 16"/>
</dbReference>
<feature type="domain" description="Phostensin/Taperin PP1-binding" evidence="2">
    <location>
        <begin position="291"/>
        <end position="387"/>
    </location>
</feature>
<feature type="compositionally biased region" description="Acidic residues" evidence="1">
    <location>
        <begin position="78"/>
        <end position="90"/>
    </location>
</feature>
<evidence type="ECO:0000256" key="1">
    <source>
        <dbReference type="SAM" id="MobiDB-lite"/>
    </source>
</evidence>
<keyword evidence="4" id="KW-1185">Reference proteome</keyword>
<dbReference type="PANTHER" id="PTHR21685:SF0">
    <property type="entry name" value="PHOSTENSIN"/>
    <property type="match status" value="1"/>
</dbReference>
<accession>A0AAV2K0Z9</accession>